<gene>
    <name evidence="1" type="ORF">OU798_10155</name>
</gene>
<dbReference type="EMBL" id="JAPOHD010000020">
    <property type="protein sequence ID" value="MCY1720707.1"/>
    <property type="molecule type" value="Genomic_DNA"/>
</dbReference>
<evidence type="ECO:0008006" key="3">
    <source>
        <dbReference type="Google" id="ProtNLM"/>
    </source>
</evidence>
<keyword evidence="2" id="KW-1185">Reference proteome</keyword>
<comment type="caution">
    <text evidence="1">The sequence shown here is derived from an EMBL/GenBank/DDBJ whole genome shotgun (WGS) entry which is preliminary data.</text>
</comment>
<accession>A0A9X3F6F8</accession>
<dbReference type="RefSeq" id="WP_343333040.1">
    <property type="nucleotide sequence ID" value="NZ_JAPOHD010000020.1"/>
</dbReference>
<protein>
    <recommendedName>
        <fullName evidence="3">WD40 repeat domain-containing protein</fullName>
    </recommendedName>
</protein>
<name>A0A9X3F6F8_9BACT</name>
<dbReference type="Proteomes" id="UP001145087">
    <property type="component" value="Unassembled WGS sequence"/>
</dbReference>
<sequence>MKTGLCFIFTILALLLVYACSKEEIPEEPDPFEPDDLSGSVVFQEVSTRTLKMADVNSMNNANSYNYAKSYTRPVWSHNGTKFAAIELRSPTETGYEASDFVINIVDVESGSTTTHEIGSSLQIELRGPLSWSPDGKTLAFITQAFSTIIYLDTETGDTIQTEFPEQTYGRITALAWHPNGDLAVSISDSHDYQHDIEIWMLEPFTTTLKTKISAATITRSYAFEFMDWNSTGSKLLLSDPVFYNEFDMLDFNTGEHNTIPNIKGLAPCWSPDGKYILYTGISGVNDWKIIPGLFLTHMEGSFETLLITDAGYSDWH</sequence>
<dbReference type="Pfam" id="PF00400">
    <property type="entry name" value="WD40"/>
    <property type="match status" value="1"/>
</dbReference>
<dbReference type="InterPro" id="IPR011659">
    <property type="entry name" value="WD40"/>
</dbReference>
<dbReference type="Pfam" id="PF07676">
    <property type="entry name" value="PD40"/>
    <property type="match status" value="2"/>
</dbReference>
<dbReference type="InterPro" id="IPR011042">
    <property type="entry name" value="6-blade_b-propeller_TolB-like"/>
</dbReference>
<evidence type="ECO:0000313" key="2">
    <source>
        <dbReference type="Proteomes" id="UP001145087"/>
    </source>
</evidence>
<dbReference type="InterPro" id="IPR001680">
    <property type="entry name" value="WD40_rpt"/>
</dbReference>
<dbReference type="AlphaFoldDB" id="A0A9X3F6F8"/>
<dbReference type="PROSITE" id="PS51257">
    <property type="entry name" value="PROKAR_LIPOPROTEIN"/>
    <property type="match status" value="1"/>
</dbReference>
<evidence type="ECO:0000313" key="1">
    <source>
        <dbReference type="EMBL" id="MCY1720707.1"/>
    </source>
</evidence>
<dbReference type="Gene3D" id="2.120.10.30">
    <property type="entry name" value="TolB, C-terminal domain"/>
    <property type="match status" value="1"/>
</dbReference>
<dbReference type="SUPFAM" id="SSF82171">
    <property type="entry name" value="DPP6 N-terminal domain-like"/>
    <property type="match status" value="1"/>
</dbReference>
<organism evidence="1 2">
    <name type="scientific">Draconibacterium aestuarii</name>
    <dbReference type="NCBI Taxonomy" id="2998507"/>
    <lineage>
        <taxon>Bacteria</taxon>
        <taxon>Pseudomonadati</taxon>
        <taxon>Bacteroidota</taxon>
        <taxon>Bacteroidia</taxon>
        <taxon>Marinilabiliales</taxon>
        <taxon>Prolixibacteraceae</taxon>
        <taxon>Draconibacterium</taxon>
    </lineage>
</organism>
<proteinExistence type="predicted"/>
<reference evidence="1" key="1">
    <citation type="submission" date="2022-11" db="EMBL/GenBank/DDBJ databases">
        <title>Marilongibacter aestuarii gen. nov., sp. nov., isolated from tidal flat sediment.</title>
        <authorList>
            <person name="Jiayan W."/>
        </authorList>
    </citation>
    <scope>NUCLEOTIDE SEQUENCE</scope>
    <source>
        <strain evidence="1">Z1-6</strain>
    </source>
</reference>